<keyword evidence="1" id="KW-1133">Transmembrane helix</keyword>
<reference evidence="3 4" key="1">
    <citation type="submission" date="2019-02" db="EMBL/GenBank/DDBJ databases">
        <title>Bacterial novel species Mucilaginibacter sp. 17JY9-4 isolated from soil.</title>
        <authorList>
            <person name="Jung H.-Y."/>
        </authorList>
    </citation>
    <scope>NUCLEOTIDE SEQUENCE [LARGE SCALE GENOMIC DNA]</scope>
    <source>
        <strain evidence="3 4">17JY9-4</strain>
    </source>
</reference>
<evidence type="ECO:0000313" key="4">
    <source>
        <dbReference type="Proteomes" id="UP000293331"/>
    </source>
</evidence>
<dbReference type="RefSeq" id="WP_129876999.1">
    <property type="nucleotide sequence ID" value="NZ_SEWG01000004.1"/>
</dbReference>
<organism evidence="3 4">
    <name type="scientific">Mucilaginibacter terrigena</name>
    <dbReference type="NCBI Taxonomy" id="2492395"/>
    <lineage>
        <taxon>Bacteria</taxon>
        <taxon>Pseudomonadati</taxon>
        <taxon>Bacteroidota</taxon>
        <taxon>Sphingobacteriia</taxon>
        <taxon>Sphingobacteriales</taxon>
        <taxon>Sphingobacteriaceae</taxon>
        <taxon>Mucilaginibacter</taxon>
    </lineage>
</organism>
<dbReference type="SUPFAM" id="SSF56601">
    <property type="entry name" value="beta-lactamase/transpeptidase-like"/>
    <property type="match status" value="1"/>
</dbReference>
<keyword evidence="1" id="KW-0472">Membrane</keyword>
<feature type="domain" description="Beta-lactamase-related" evidence="2">
    <location>
        <begin position="39"/>
        <end position="351"/>
    </location>
</feature>
<comment type="caution">
    <text evidence="3">The sequence shown here is derived from an EMBL/GenBank/DDBJ whole genome shotgun (WGS) entry which is preliminary data.</text>
</comment>
<dbReference type="InterPro" id="IPR012338">
    <property type="entry name" value="Beta-lactam/transpept-like"/>
</dbReference>
<dbReference type="PANTHER" id="PTHR46825:SF9">
    <property type="entry name" value="BETA-LACTAMASE-RELATED DOMAIN-CONTAINING PROTEIN"/>
    <property type="match status" value="1"/>
</dbReference>
<keyword evidence="4" id="KW-1185">Reference proteome</keyword>
<evidence type="ECO:0000259" key="2">
    <source>
        <dbReference type="Pfam" id="PF00144"/>
    </source>
</evidence>
<dbReference type="PANTHER" id="PTHR46825">
    <property type="entry name" value="D-ALANYL-D-ALANINE-CARBOXYPEPTIDASE/ENDOPEPTIDASE AMPH"/>
    <property type="match status" value="1"/>
</dbReference>
<feature type="transmembrane region" description="Helical" evidence="1">
    <location>
        <begin position="420"/>
        <end position="441"/>
    </location>
</feature>
<keyword evidence="3" id="KW-0378">Hydrolase</keyword>
<dbReference type="Proteomes" id="UP000293331">
    <property type="component" value="Unassembled WGS sequence"/>
</dbReference>
<dbReference type="EMBL" id="SEWG01000004">
    <property type="protein sequence ID" value="RYU90348.1"/>
    <property type="molecule type" value="Genomic_DNA"/>
</dbReference>
<sequence>MMVPKLVYKYIKVFCLLALLCLTKLTAYGQQASKAQQINAYIKQKLANGGLPGLAIAVVHYDTVILAKGYGKTSAGKLIDANTPFAIASLSKAFTAAAVLQLTQAGKINLNNPVKFYIPSFKIDGTKGDKITVSQLLHQISGMGDTGYPEFTLDKQPGNLDEVITNMQSAKLVTEPGKAYHYHNPNYQVLAKIVEAVSHKPFGTYVRDNIFSPLKMVNTYDVDNTARMFNTPYNLPRGHIYILGKPVAINEPDWFVEGDAGVVSTVDDMAKWLSDQLKATGEGTSPVLGKKYLAMMQSAPARNNFNYGMGWHVSAANNVLYHSGIYWTYSSQQIILTDKGYGITILFNGGFKPLTDYYSLLQGVQDILAGKKADATAFPIWVYTVGVIILLVLIASLCTRRMFRVKQWHVNYLHRPKWRTWLYMLLRLVPLVLLLLIPYLLTAISGRVLSMGRITLMFMDLVLVMGLWGMLNLLIVSLRSIYLAKHKQAVKA</sequence>
<keyword evidence="1" id="KW-0812">Transmembrane</keyword>
<gene>
    <name evidence="3" type="ORF">EWM62_12535</name>
</gene>
<dbReference type="InterPro" id="IPR050491">
    <property type="entry name" value="AmpC-like"/>
</dbReference>
<name>A0A4Q5LL49_9SPHI</name>
<dbReference type="OrthoDB" id="1522765at2"/>
<accession>A0A4Q5LL49</accession>
<proteinExistence type="predicted"/>
<dbReference type="InterPro" id="IPR001466">
    <property type="entry name" value="Beta-lactam-related"/>
</dbReference>
<evidence type="ECO:0000256" key="1">
    <source>
        <dbReference type="SAM" id="Phobius"/>
    </source>
</evidence>
<feature type="transmembrane region" description="Helical" evidence="1">
    <location>
        <begin position="380"/>
        <end position="399"/>
    </location>
</feature>
<evidence type="ECO:0000313" key="3">
    <source>
        <dbReference type="EMBL" id="RYU90348.1"/>
    </source>
</evidence>
<dbReference type="Pfam" id="PF00144">
    <property type="entry name" value="Beta-lactamase"/>
    <property type="match status" value="1"/>
</dbReference>
<feature type="transmembrane region" description="Helical" evidence="1">
    <location>
        <begin position="461"/>
        <end position="482"/>
    </location>
</feature>
<dbReference type="AlphaFoldDB" id="A0A4Q5LL49"/>
<dbReference type="Gene3D" id="3.40.710.10">
    <property type="entry name" value="DD-peptidase/beta-lactamase superfamily"/>
    <property type="match status" value="1"/>
</dbReference>
<dbReference type="GO" id="GO:0016787">
    <property type="term" value="F:hydrolase activity"/>
    <property type="evidence" value="ECO:0007669"/>
    <property type="project" value="UniProtKB-KW"/>
</dbReference>
<protein>
    <submittedName>
        <fullName evidence="3">Class A beta-lactamase-related serine hydrolase</fullName>
    </submittedName>
</protein>